<evidence type="ECO:0000256" key="1">
    <source>
        <dbReference type="ARBA" id="ARBA00023242"/>
    </source>
</evidence>
<dbReference type="eggNOG" id="ENOG502RHAD">
    <property type="taxonomic scope" value="Eukaryota"/>
</dbReference>
<feature type="region of interest" description="Disordered" evidence="2">
    <location>
        <begin position="572"/>
        <end position="719"/>
    </location>
</feature>
<reference evidence="4 5" key="1">
    <citation type="submission" date="2013-03" db="EMBL/GenBank/DDBJ databases">
        <title>The Genome Sequence of Capronia epimyces CBS 606.96.</title>
        <authorList>
            <consortium name="The Broad Institute Genomics Platform"/>
            <person name="Cuomo C."/>
            <person name="de Hoog S."/>
            <person name="Gorbushina A."/>
            <person name="Walker B."/>
            <person name="Young S.K."/>
            <person name="Zeng Q."/>
            <person name="Gargeya S."/>
            <person name="Fitzgerald M."/>
            <person name="Haas B."/>
            <person name="Abouelleil A."/>
            <person name="Allen A.W."/>
            <person name="Alvarado L."/>
            <person name="Arachchi H.M."/>
            <person name="Berlin A.M."/>
            <person name="Chapman S.B."/>
            <person name="Gainer-Dewar J."/>
            <person name="Goldberg J."/>
            <person name="Griggs A."/>
            <person name="Gujja S."/>
            <person name="Hansen M."/>
            <person name="Howarth C."/>
            <person name="Imamovic A."/>
            <person name="Ireland A."/>
            <person name="Larimer J."/>
            <person name="McCowan C."/>
            <person name="Murphy C."/>
            <person name="Pearson M."/>
            <person name="Poon T.W."/>
            <person name="Priest M."/>
            <person name="Roberts A."/>
            <person name="Saif S."/>
            <person name="Shea T."/>
            <person name="Sisk P."/>
            <person name="Sykes S."/>
            <person name="Wortman J."/>
            <person name="Nusbaum C."/>
            <person name="Birren B."/>
        </authorList>
    </citation>
    <scope>NUCLEOTIDE SEQUENCE [LARGE SCALE GENOMIC DNA]</scope>
    <source>
        <strain evidence="4 5">CBS 606.96</strain>
    </source>
</reference>
<dbReference type="AlphaFoldDB" id="W9Y319"/>
<feature type="domain" description="Xylanolytic transcriptional activator regulatory" evidence="3">
    <location>
        <begin position="49"/>
        <end position="239"/>
    </location>
</feature>
<feature type="compositionally biased region" description="Polar residues" evidence="2">
    <location>
        <begin position="658"/>
        <end position="670"/>
    </location>
</feature>
<gene>
    <name evidence="4" type="ORF">A1O3_04176</name>
</gene>
<evidence type="ECO:0000259" key="3">
    <source>
        <dbReference type="Pfam" id="PF04082"/>
    </source>
</evidence>
<dbReference type="OrthoDB" id="4161332at2759"/>
<feature type="compositionally biased region" description="Low complexity" evidence="2">
    <location>
        <begin position="579"/>
        <end position="591"/>
    </location>
</feature>
<dbReference type="Pfam" id="PF04082">
    <property type="entry name" value="Fungal_trans"/>
    <property type="match status" value="1"/>
</dbReference>
<feature type="region of interest" description="Disordered" evidence="2">
    <location>
        <begin position="399"/>
        <end position="424"/>
    </location>
</feature>
<comment type="caution">
    <text evidence="4">The sequence shown here is derived from an EMBL/GenBank/DDBJ whole genome shotgun (WGS) entry which is preliminary data.</text>
</comment>
<organism evidence="4 5">
    <name type="scientific">Capronia epimyces CBS 606.96</name>
    <dbReference type="NCBI Taxonomy" id="1182542"/>
    <lineage>
        <taxon>Eukaryota</taxon>
        <taxon>Fungi</taxon>
        <taxon>Dikarya</taxon>
        <taxon>Ascomycota</taxon>
        <taxon>Pezizomycotina</taxon>
        <taxon>Eurotiomycetes</taxon>
        <taxon>Chaetothyriomycetidae</taxon>
        <taxon>Chaetothyriales</taxon>
        <taxon>Herpotrichiellaceae</taxon>
        <taxon>Capronia</taxon>
    </lineage>
</organism>
<accession>W9Y319</accession>
<dbReference type="STRING" id="1182542.W9Y319"/>
<proteinExistence type="predicted"/>
<feature type="compositionally biased region" description="Low complexity" evidence="2">
    <location>
        <begin position="399"/>
        <end position="415"/>
    </location>
</feature>
<dbReference type="Proteomes" id="UP000019478">
    <property type="component" value="Unassembled WGS sequence"/>
</dbReference>
<dbReference type="EMBL" id="AMGY01000003">
    <property type="protein sequence ID" value="EXJ87217.1"/>
    <property type="molecule type" value="Genomic_DNA"/>
</dbReference>
<name>W9Y319_9EURO</name>
<dbReference type="InterPro" id="IPR007219">
    <property type="entry name" value="XnlR_reg_dom"/>
</dbReference>
<dbReference type="GO" id="GO:0003677">
    <property type="term" value="F:DNA binding"/>
    <property type="evidence" value="ECO:0007669"/>
    <property type="project" value="InterPro"/>
</dbReference>
<feature type="compositionally biased region" description="Polar residues" evidence="2">
    <location>
        <begin position="592"/>
        <end position="609"/>
    </location>
</feature>
<dbReference type="PANTHER" id="PTHR47425:SF2">
    <property type="entry name" value="FARB-RELATED"/>
    <property type="match status" value="1"/>
</dbReference>
<evidence type="ECO:0000313" key="4">
    <source>
        <dbReference type="EMBL" id="EXJ87217.1"/>
    </source>
</evidence>
<keyword evidence="1" id="KW-0539">Nucleus</keyword>
<dbReference type="InterPro" id="IPR052761">
    <property type="entry name" value="Fungal_Detox/Toxin_TFs"/>
</dbReference>
<evidence type="ECO:0000256" key="2">
    <source>
        <dbReference type="SAM" id="MobiDB-lite"/>
    </source>
</evidence>
<dbReference type="GO" id="GO:0006351">
    <property type="term" value="P:DNA-templated transcription"/>
    <property type="evidence" value="ECO:0007669"/>
    <property type="project" value="InterPro"/>
</dbReference>
<sequence>MDVDDSTSQSQPGLYSQLSPSHLKAEEIRYLQAIRVFDVPKDPIIKALLTAYIKHVHYFFPVLDLRAFLESVLLHRGKDQDSDPDPDPRRRVSLVLLHAVLAAGLVYVEQDVVKQAGWSTREGFRTDLLRRVKALYHMDYEHDQLVLCQISLLVSLAEEDPDRPDESRRWLDLAWLHLQSSSSSSTTSTTTTVSDSLSLGWSGQPKPKLVPQAAIWRRLWWACYVQDRRLAVAARRPALHPSGSDPAEIPQLSRRDFEVRCHSTMITEAFPSLPMLRSAEVQEELIRLCIAHNELYTHLDCITRCEGVTFAHGPWAWGPRQRQDSKGALRQNQHQKPLLTYDYCYHRLFGWVKTHAHYVLRKHSFGQTDKTVLARYIELQIMSTSALNLLISSRLSPSLSPSPSSPSASASPSNSTTEPQSAVGGIRTGIGTSDIAAPNINRPAAVFKLLQSATDVSNAFITLETHGLLHCMSPGVLQLLMPAAAIYFQQCSSPTGTGRPASLWRLSQCLGVFGRMRTTYPSAETASAFLEKSIAQWMASGGSLSHLVGLDSQGLPESNGDGAISQSTRFGFEFGRGASPSTSSESRLQSSTNENQIQSSTINENQIKSTTTTTTTSATLSQGPGPGSIAGTGSEISFFDPDMIRPPSLVSSDGLEESTPNETISTSYATPSDLEAEGQDQEQDREQNQDQDQDQHPPRWPRDKTTSLPQHGLSLSPAASAAAADSGFDDDYNYEPLVAWHASEFSRGYIVMSDTGLGSKDDIDLNLDLDLDAALESDVKCIAPSQLTL</sequence>
<dbReference type="GeneID" id="19168296"/>
<dbReference type="HOGENOM" id="CLU_355632_0_0_1"/>
<dbReference type="GO" id="GO:0008270">
    <property type="term" value="F:zinc ion binding"/>
    <property type="evidence" value="ECO:0007669"/>
    <property type="project" value="InterPro"/>
</dbReference>
<dbReference type="RefSeq" id="XP_007732496.1">
    <property type="nucleotide sequence ID" value="XM_007734306.1"/>
</dbReference>
<protein>
    <recommendedName>
        <fullName evidence="3">Xylanolytic transcriptional activator regulatory domain-containing protein</fullName>
    </recommendedName>
</protein>
<dbReference type="CDD" id="cd12148">
    <property type="entry name" value="fungal_TF_MHR"/>
    <property type="match status" value="1"/>
</dbReference>
<feature type="compositionally biased region" description="Basic and acidic residues" evidence="2">
    <location>
        <begin position="682"/>
        <end position="705"/>
    </location>
</feature>
<dbReference type="PANTHER" id="PTHR47425">
    <property type="entry name" value="FARB-RELATED"/>
    <property type="match status" value="1"/>
</dbReference>
<keyword evidence="5" id="KW-1185">Reference proteome</keyword>
<evidence type="ECO:0000313" key="5">
    <source>
        <dbReference type="Proteomes" id="UP000019478"/>
    </source>
</evidence>